<gene>
    <name evidence="1" type="ORF">JOC48_002642</name>
</gene>
<dbReference type="RefSeq" id="WP_204500320.1">
    <property type="nucleotide sequence ID" value="NZ_JAFBDR010000014.1"/>
</dbReference>
<protein>
    <submittedName>
        <fullName evidence="1">Uncharacterized protein</fullName>
    </submittedName>
</protein>
<dbReference type="EMBL" id="JAFBDR010000014">
    <property type="protein sequence ID" value="MBM7572139.1"/>
    <property type="molecule type" value="Genomic_DNA"/>
</dbReference>
<accession>A0ABS2N1X6</accession>
<proteinExistence type="predicted"/>
<sequence length="99" mass="11982">MAFGINRAELYMWKELVYQGKVAFLTHYWLDPRFPNCKTVTKVGCSDLDKLIEWGKQYGLDPCWIHLDPRFPHYDLFGERQKHILMEEEQWEQISKFNL</sequence>
<reference evidence="1 2" key="1">
    <citation type="submission" date="2021-01" db="EMBL/GenBank/DDBJ databases">
        <title>Genomic Encyclopedia of Type Strains, Phase IV (KMG-IV): sequencing the most valuable type-strain genomes for metagenomic binning, comparative biology and taxonomic classification.</title>
        <authorList>
            <person name="Goeker M."/>
        </authorList>
    </citation>
    <scope>NUCLEOTIDE SEQUENCE [LARGE SCALE GENOMIC DNA]</scope>
    <source>
        <strain evidence="1 2">DSM 23711</strain>
    </source>
</reference>
<dbReference type="Proteomes" id="UP001296943">
    <property type="component" value="Unassembled WGS sequence"/>
</dbReference>
<organism evidence="1 2">
    <name type="scientific">Aquibacillus albus</name>
    <dbReference type="NCBI Taxonomy" id="1168171"/>
    <lineage>
        <taxon>Bacteria</taxon>
        <taxon>Bacillati</taxon>
        <taxon>Bacillota</taxon>
        <taxon>Bacilli</taxon>
        <taxon>Bacillales</taxon>
        <taxon>Bacillaceae</taxon>
        <taxon>Aquibacillus</taxon>
    </lineage>
</organism>
<comment type="caution">
    <text evidence="1">The sequence shown here is derived from an EMBL/GenBank/DDBJ whole genome shotgun (WGS) entry which is preliminary data.</text>
</comment>
<keyword evidence="2" id="KW-1185">Reference proteome</keyword>
<name>A0ABS2N1X6_9BACI</name>
<evidence type="ECO:0000313" key="1">
    <source>
        <dbReference type="EMBL" id="MBM7572139.1"/>
    </source>
</evidence>
<evidence type="ECO:0000313" key="2">
    <source>
        <dbReference type="Proteomes" id="UP001296943"/>
    </source>
</evidence>